<comment type="cofactor">
    <cofactor evidence="8">
        <name>Zn(2+)</name>
        <dbReference type="ChEBI" id="CHEBI:29105"/>
    </cofactor>
</comment>
<keyword evidence="4 8" id="KW-0479">Metal-binding</keyword>
<dbReference type="InterPro" id="IPR018338">
    <property type="entry name" value="Carbonic_anhydrase_a-class_CS"/>
</dbReference>
<name>A0ABD2JJH5_9BILA</name>
<comment type="similarity">
    <text evidence="2 8">Belongs to the alpha-carbonic anhydrase family.</text>
</comment>
<evidence type="ECO:0000256" key="2">
    <source>
        <dbReference type="ARBA" id="ARBA00010718"/>
    </source>
</evidence>
<evidence type="ECO:0000259" key="10">
    <source>
        <dbReference type="PROSITE" id="PS51144"/>
    </source>
</evidence>
<evidence type="ECO:0000256" key="3">
    <source>
        <dbReference type="ARBA" id="ARBA00012925"/>
    </source>
</evidence>
<comment type="caution">
    <text evidence="11">The sequence shown here is derived from an EMBL/GenBank/DDBJ whole genome shotgun (WGS) entry which is preliminary data.</text>
</comment>
<feature type="compositionally biased region" description="Basic and acidic residues" evidence="9">
    <location>
        <begin position="1"/>
        <end position="17"/>
    </location>
</feature>
<dbReference type="Proteomes" id="UP001620626">
    <property type="component" value="Unassembled WGS sequence"/>
</dbReference>
<evidence type="ECO:0000313" key="11">
    <source>
        <dbReference type="EMBL" id="KAL3090771.1"/>
    </source>
</evidence>
<dbReference type="GO" id="GO:0008270">
    <property type="term" value="F:zinc ion binding"/>
    <property type="evidence" value="ECO:0007669"/>
    <property type="project" value="UniProtKB-UniRule"/>
</dbReference>
<evidence type="ECO:0000256" key="5">
    <source>
        <dbReference type="ARBA" id="ARBA00022833"/>
    </source>
</evidence>
<proteinExistence type="inferred from homology"/>
<dbReference type="CDD" id="cd00326">
    <property type="entry name" value="alpha_CA"/>
    <property type="match status" value="1"/>
</dbReference>
<gene>
    <name evidence="11" type="ORF">niasHT_029990</name>
</gene>
<evidence type="ECO:0000256" key="6">
    <source>
        <dbReference type="ARBA" id="ARBA00023239"/>
    </source>
</evidence>
<dbReference type="Pfam" id="PF00194">
    <property type="entry name" value="Carb_anhydrase"/>
    <property type="match status" value="1"/>
</dbReference>
<dbReference type="EMBL" id="JBICBT010000956">
    <property type="protein sequence ID" value="KAL3090771.1"/>
    <property type="molecule type" value="Genomic_DNA"/>
</dbReference>
<feature type="region of interest" description="Disordered" evidence="9">
    <location>
        <begin position="1"/>
        <end position="27"/>
    </location>
</feature>
<dbReference type="PROSITE" id="PS51144">
    <property type="entry name" value="ALPHA_CA_2"/>
    <property type="match status" value="1"/>
</dbReference>
<protein>
    <recommendedName>
        <fullName evidence="3 8">Carbonic anhydrase</fullName>
        <ecNumber evidence="3 8">4.2.1.1</ecNumber>
    </recommendedName>
</protein>
<accession>A0ABD2JJH5</accession>
<reference evidence="11 12" key="1">
    <citation type="submission" date="2024-10" db="EMBL/GenBank/DDBJ databases">
        <authorList>
            <person name="Kim D."/>
        </authorList>
    </citation>
    <scope>NUCLEOTIDE SEQUENCE [LARGE SCALE GENOMIC DNA]</scope>
    <source>
        <strain evidence="11">BH-2024</strain>
    </source>
</reference>
<comment type="catalytic activity">
    <reaction evidence="7 8">
        <text>hydrogencarbonate + H(+) = CO2 + H2O</text>
        <dbReference type="Rhea" id="RHEA:10748"/>
        <dbReference type="ChEBI" id="CHEBI:15377"/>
        <dbReference type="ChEBI" id="CHEBI:15378"/>
        <dbReference type="ChEBI" id="CHEBI:16526"/>
        <dbReference type="ChEBI" id="CHEBI:17544"/>
        <dbReference type="EC" id="4.2.1.1"/>
    </reaction>
</comment>
<evidence type="ECO:0000256" key="4">
    <source>
        <dbReference type="ARBA" id="ARBA00022723"/>
    </source>
</evidence>
<dbReference type="InterPro" id="IPR001148">
    <property type="entry name" value="CA_dom"/>
</dbReference>
<keyword evidence="12" id="KW-1185">Reference proteome</keyword>
<dbReference type="SMART" id="SM01057">
    <property type="entry name" value="Carb_anhydrase"/>
    <property type="match status" value="1"/>
</dbReference>
<dbReference type="InterPro" id="IPR023561">
    <property type="entry name" value="Carbonic_anhydrase_a-class"/>
</dbReference>
<keyword evidence="6 8" id="KW-0456">Lyase</keyword>
<organism evidence="11 12">
    <name type="scientific">Heterodera trifolii</name>
    <dbReference type="NCBI Taxonomy" id="157864"/>
    <lineage>
        <taxon>Eukaryota</taxon>
        <taxon>Metazoa</taxon>
        <taxon>Ecdysozoa</taxon>
        <taxon>Nematoda</taxon>
        <taxon>Chromadorea</taxon>
        <taxon>Rhabditida</taxon>
        <taxon>Tylenchina</taxon>
        <taxon>Tylenchomorpha</taxon>
        <taxon>Tylenchoidea</taxon>
        <taxon>Heteroderidae</taxon>
        <taxon>Heteroderinae</taxon>
        <taxon>Heterodera</taxon>
    </lineage>
</organism>
<evidence type="ECO:0000256" key="1">
    <source>
        <dbReference type="ARBA" id="ARBA00002904"/>
    </source>
</evidence>
<dbReference type="PROSITE" id="PS00162">
    <property type="entry name" value="ALPHA_CA_1"/>
    <property type="match status" value="1"/>
</dbReference>
<evidence type="ECO:0000256" key="7">
    <source>
        <dbReference type="ARBA" id="ARBA00048348"/>
    </source>
</evidence>
<dbReference type="EC" id="4.2.1.1" evidence="3 8"/>
<sequence>MSEQADDKSKRQSETGDRQSPIDISSDWFIDNDTPAIHFANYDKRGTVTMRNDGHTVIVGGFENWDAQPCISKGGFGSAYTLRQFHFHWSLGQNGSEHTIDGRHYTAELHLVHVKEGLSLADALAMPDGIAVLGVLLQSTHDGSALLKLQTGLSQVTKKGASFKIDNFLPNDLLPSGLNSFFRYYGSLTTPDYNEAVIWTVFAAPRSISEEQIQLFRAVCGDNGNPIKSNVRPVQKYNKKAQKQAYEKIYDLP</sequence>
<comment type="function">
    <text evidence="1 8">Reversible hydration of carbon dioxide.</text>
</comment>
<dbReference type="Gene3D" id="3.10.200.10">
    <property type="entry name" value="Alpha carbonic anhydrase"/>
    <property type="match status" value="1"/>
</dbReference>
<dbReference type="SUPFAM" id="SSF51069">
    <property type="entry name" value="Carbonic anhydrase"/>
    <property type="match status" value="1"/>
</dbReference>
<dbReference type="PANTHER" id="PTHR18952:SF265">
    <property type="entry name" value="CARBONIC ANHYDRASE"/>
    <property type="match status" value="1"/>
</dbReference>
<dbReference type="GO" id="GO:0004089">
    <property type="term" value="F:carbonate dehydratase activity"/>
    <property type="evidence" value="ECO:0007669"/>
    <property type="project" value="UniProtKB-UniRule"/>
</dbReference>
<feature type="domain" description="Alpha-carbonic anhydrase" evidence="10">
    <location>
        <begin position="1"/>
        <end position="246"/>
    </location>
</feature>
<evidence type="ECO:0000313" key="12">
    <source>
        <dbReference type="Proteomes" id="UP001620626"/>
    </source>
</evidence>
<dbReference type="PANTHER" id="PTHR18952">
    <property type="entry name" value="CARBONIC ANHYDRASE"/>
    <property type="match status" value="1"/>
</dbReference>
<dbReference type="InterPro" id="IPR036398">
    <property type="entry name" value="CA_dom_sf"/>
</dbReference>
<evidence type="ECO:0000256" key="8">
    <source>
        <dbReference type="RuleBase" id="RU367011"/>
    </source>
</evidence>
<keyword evidence="5 8" id="KW-0862">Zinc</keyword>
<dbReference type="AlphaFoldDB" id="A0ABD2JJH5"/>
<evidence type="ECO:0000256" key="9">
    <source>
        <dbReference type="SAM" id="MobiDB-lite"/>
    </source>
</evidence>